<dbReference type="Gene3D" id="1.10.260.40">
    <property type="entry name" value="lambda repressor-like DNA-binding domains"/>
    <property type="match status" value="1"/>
</dbReference>
<dbReference type="PROSITE" id="PS50943">
    <property type="entry name" value="HTH_CROC1"/>
    <property type="match status" value="1"/>
</dbReference>
<evidence type="ECO:0000259" key="4">
    <source>
        <dbReference type="PROSITE" id="PS50943"/>
    </source>
</evidence>
<evidence type="ECO:0000256" key="1">
    <source>
        <dbReference type="ARBA" id="ARBA00023015"/>
    </source>
</evidence>
<dbReference type="InterPro" id="IPR001387">
    <property type="entry name" value="Cro/C1-type_HTH"/>
</dbReference>
<evidence type="ECO:0000313" key="6">
    <source>
        <dbReference type="Proteomes" id="UP000276568"/>
    </source>
</evidence>
<dbReference type="SUPFAM" id="SSF47413">
    <property type="entry name" value="lambda repressor-like DNA-binding domains"/>
    <property type="match status" value="1"/>
</dbReference>
<dbReference type="PANTHER" id="PTHR40661">
    <property type="match status" value="1"/>
</dbReference>
<keyword evidence="2" id="KW-0238">DNA-binding</keyword>
<keyword evidence="1" id="KW-0805">Transcription regulation</keyword>
<gene>
    <name evidence="5" type="ORF">EDX97_09430</name>
</gene>
<dbReference type="EMBL" id="RJQC01000003">
    <property type="protein sequence ID" value="RNM29834.1"/>
    <property type="molecule type" value="Genomic_DNA"/>
</dbReference>
<sequence length="206" mass="23212">MSKAILYERIKLRRKQLGLTQDDLASMIGYSNRSAIARIENGSIDLPQSKIIAFADALKTTPGWLMGADKSNIKMVQIPLFENISCGTGMFIDDIPEDYITIPDRYLTKSHTYFANMAKGDSMLGKGIKEGDVLVFEQTNALDNGQIGSFCLNDKNYCKIFRRLNNGIILLESANEKYDPIIIDIANDDACFRIIGRYKFKFSIEQ</sequence>
<keyword evidence="6" id="KW-1185">Reference proteome</keyword>
<dbReference type="Pfam" id="PF01381">
    <property type="entry name" value="HTH_3"/>
    <property type="match status" value="1"/>
</dbReference>
<evidence type="ECO:0000256" key="3">
    <source>
        <dbReference type="ARBA" id="ARBA00023163"/>
    </source>
</evidence>
<dbReference type="SUPFAM" id="SSF51306">
    <property type="entry name" value="LexA/Signal peptidase"/>
    <property type="match status" value="1"/>
</dbReference>
<dbReference type="Pfam" id="PF00717">
    <property type="entry name" value="Peptidase_S24"/>
    <property type="match status" value="1"/>
</dbReference>
<dbReference type="Gene3D" id="2.10.109.10">
    <property type="entry name" value="Umud Fragment, subunit A"/>
    <property type="match status" value="1"/>
</dbReference>
<keyword evidence="3" id="KW-0804">Transcription</keyword>
<evidence type="ECO:0000313" key="5">
    <source>
        <dbReference type="EMBL" id="RNM29834.1"/>
    </source>
</evidence>
<dbReference type="PANTHER" id="PTHR40661:SF3">
    <property type="entry name" value="FELS-1 PROPHAGE TRANSCRIPTIONAL REGULATOR"/>
    <property type="match status" value="1"/>
</dbReference>
<organism evidence="5 6">
    <name type="scientific">Absicoccus porci</name>
    <dbReference type="NCBI Taxonomy" id="2486576"/>
    <lineage>
        <taxon>Bacteria</taxon>
        <taxon>Bacillati</taxon>
        <taxon>Bacillota</taxon>
        <taxon>Erysipelotrichia</taxon>
        <taxon>Erysipelotrichales</taxon>
        <taxon>Erysipelotrichaceae</taxon>
        <taxon>Absicoccus</taxon>
    </lineage>
</organism>
<dbReference type="InterPro" id="IPR039418">
    <property type="entry name" value="LexA-like"/>
</dbReference>
<dbReference type="AlphaFoldDB" id="A0A3N0HYP7"/>
<name>A0A3N0HYP7_9FIRM</name>
<evidence type="ECO:0000256" key="2">
    <source>
        <dbReference type="ARBA" id="ARBA00023125"/>
    </source>
</evidence>
<feature type="domain" description="HTH cro/C1-type" evidence="4">
    <location>
        <begin position="10"/>
        <end position="65"/>
    </location>
</feature>
<dbReference type="CDD" id="cd06529">
    <property type="entry name" value="S24_LexA-like"/>
    <property type="match status" value="1"/>
</dbReference>
<dbReference type="OrthoDB" id="194368at2"/>
<dbReference type="InterPro" id="IPR036286">
    <property type="entry name" value="LexA/Signal_pep-like_sf"/>
</dbReference>
<proteinExistence type="predicted"/>
<dbReference type="SMART" id="SM00530">
    <property type="entry name" value="HTH_XRE"/>
    <property type="match status" value="1"/>
</dbReference>
<reference evidence="5 6" key="1">
    <citation type="submission" date="2018-11" db="EMBL/GenBank/DDBJ databases">
        <title>Clostridium sp. nov., a member of the family Erysipelotrichaceae isolated from pig faeces.</title>
        <authorList>
            <person name="Chang Y.-H."/>
        </authorList>
    </citation>
    <scope>NUCLEOTIDE SEQUENCE [LARGE SCALE GENOMIC DNA]</scope>
    <source>
        <strain evidence="5 6">YH-panp20</strain>
    </source>
</reference>
<dbReference type="InterPro" id="IPR015927">
    <property type="entry name" value="Peptidase_S24_S26A/B/C"/>
</dbReference>
<accession>A0A3N0HYP7</accession>
<dbReference type="InterPro" id="IPR010982">
    <property type="entry name" value="Lambda_DNA-bd_dom_sf"/>
</dbReference>
<dbReference type="CDD" id="cd00093">
    <property type="entry name" value="HTH_XRE"/>
    <property type="match status" value="1"/>
</dbReference>
<protein>
    <submittedName>
        <fullName evidence="5">Helix-turn-helix domain-containing protein</fullName>
    </submittedName>
</protein>
<comment type="caution">
    <text evidence="5">The sequence shown here is derived from an EMBL/GenBank/DDBJ whole genome shotgun (WGS) entry which is preliminary data.</text>
</comment>
<dbReference type="RefSeq" id="WP_128520898.1">
    <property type="nucleotide sequence ID" value="NZ_RJQC01000003.1"/>
</dbReference>
<dbReference type="Proteomes" id="UP000276568">
    <property type="component" value="Unassembled WGS sequence"/>
</dbReference>
<dbReference type="GO" id="GO:0003677">
    <property type="term" value="F:DNA binding"/>
    <property type="evidence" value="ECO:0007669"/>
    <property type="project" value="UniProtKB-KW"/>
</dbReference>